<dbReference type="InterPro" id="IPR004381">
    <property type="entry name" value="Glycerate_kinase"/>
</dbReference>
<evidence type="ECO:0000313" key="6">
    <source>
        <dbReference type="Proteomes" id="UP001172778"/>
    </source>
</evidence>
<dbReference type="Gene3D" id="3.90.1510.10">
    <property type="entry name" value="Glycerate kinase, domain 2"/>
    <property type="match status" value="1"/>
</dbReference>
<comment type="similarity">
    <text evidence="1 4">Belongs to the glycerate kinase type-1 family.</text>
</comment>
<dbReference type="Proteomes" id="UP001172778">
    <property type="component" value="Unassembled WGS sequence"/>
</dbReference>
<evidence type="ECO:0000313" key="5">
    <source>
        <dbReference type="EMBL" id="MDK2125605.1"/>
    </source>
</evidence>
<dbReference type="SUPFAM" id="SSF110738">
    <property type="entry name" value="Glycerate kinase I"/>
    <property type="match status" value="1"/>
</dbReference>
<dbReference type="Gene3D" id="3.40.50.10350">
    <property type="entry name" value="Glycerate kinase, domain 1"/>
    <property type="match status" value="1"/>
</dbReference>
<dbReference type="GO" id="GO:0008887">
    <property type="term" value="F:glycerate kinase activity"/>
    <property type="evidence" value="ECO:0007669"/>
    <property type="project" value="UniProtKB-EC"/>
</dbReference>
<dbReference type="PANTHER" id="PTHR21599">
    <property type="entry name" value="GLYCERATE KINASE"/>
    <property type="match status" value="1"/>
</dbReference>
<dbReference type="InterPro" id="IPR036129">
    <property type="entry name" value="Glycerate_kinase_sf"/>
</dbReference>
<gene>
    <name evidence="5" type="ORF">PZA18_16240</name>
</gene>
<dbReference type="PANTHER" id="PTHR21599:SF0">
    <property type="entry name" value="GLYCERATE KINASE"/>
    <property type="match status" value="1"/>
</dbReference>
<dbReference type="Pfam" id="PF02595">
    <property type="entry name" value="Gly_kinase"/>
    <property type="match status" value="1"/>
</dbReference>
<keyword evidence="6" id="KW-1185">Reference proteome</keyword>
<protein>
    <submittedName>
        <fullName evidence="5">Glycerate kinase</fullName>
        <ecNumber evidence="5">2.7.1.31</ecNumber>
    </submittedName>
</protein>
<reference evidence="5" key="1">
    <citation type="submission" date="2023-03" db="EMBL/GenBank/DDBJ databases">
        <title>Chitinimonas shenzhenensis gen. nov., sp. nov., a novel member of family Burkholderiaceae isolated from activated sludge collected in Shen Zhen, China.</title>
        <authorList>
            <person name="Wang X."/>
        </authorList>
    </citation>
    <scope>NUCLEOTIDE SEQUENCE</scope>
    <source>
        <strain evidence="5">DQS-5</strain>
    </source>
</reference>
<evidence type="ECO:0000256" key="2">
    <source>
        <dbReference type="ARBA" id="ARBA00022679"/>
    </source>
</evidence>
<dbReference type="PIRSF" id="PIRSF006078">
    <property type="entry name" value="GlxK"/>
    <property type="match status" value="1"/>
</dbReference>
<dbReference type="InterPro" id="IPR018193">
    <property type="entry name" value="Glyc_kinase_flavodox-like_fold"/>
</dbReference>
<dbReference type="EMBL" id="JARRAF010000021">
    <property type="protein sequence ID" value="MDK2125605.1"/>
    <property type="molecule type" value="Genomic_DNA"/>
</dbReference>
<organism evidence="5 6">
    <name type="scientific">Parachitinimonas caeni</name>
    <dbReference type="NCBI Taxonomy" id="3031301"/>
    <lineage>
        <taxon>Bacteria</taxon>
        <taxon>Pseudomonadati</taxon>
        <taxon>Pseudomonadota</taxon>
        <taxon>Betaproteobacteria</taxon>
        <taxon>Neisseriales</taxon>
        <taxon>Chitinibacteraceae</taxon>
        <taxon>Parachitinimonas</taxon>
    </lineage>
</organism>
<dbReference type="RefSeq" id="WP_284101912.1">
    <property type="nucleotide sequence ID" value="NZ_JARRAF010000021.1"/>
</dbReference>
<accession>A0ABT7E2G3</accession>
<comment type="caution">
    <text evidence="5">The sequence shown here is derived from an EMBL/GenBank/DDBJ whole genome shotgun (WGS) entry which is preliminary data.</text>
</comment>
<evidence type="ECO:0000256" key="4">
    <source>
        <dbReference type="PIRNR" id="PIRNR006078"/>
    </source>
</evidence>
<dbReference type="InterPro" id="IPR018197">
    <property type="entry name" value="Glycerate_kinase_RE-like"/>
</dbReference>
<dbReference type="EC" id="2.7.1.31" evidence="5"/>
<dbReference type="NCBIfam" id="TIGR00045">
    <property type="entry name" value="glycerate kinase"/>
    <property type="match status" value="1"/>
</dbReference>
<name>A0ABT7E2G3_9NEIS</name>
<evidence type="ECO:0000256" key="3">
    <source>
        <dbReference type="ARBA" id="ARBA00022777"/>
    </source>
</evidence>
<evidence type="ECO:0000256" key="1">
    <source>
        <dbReference type="ARBA" id="ARBA00006284"/>
    </source>
</evidence>
<sequence>MRVVLAPDSFKGSLSATAVCRAMAEGILRAWPAAELLWRPMADGGEGTLEAIAAAGHVVWRQSCVSGFDGKPVEARWLWREGIAILETAEVVGLHQVGDLPLAERSSRGVGELITAALDAGAREIWLGLGGTGCNDGGAGCLAALGLRLLDAHGQALPATLAGLAHLARLDWHLLDPRLQHVRLVLMSDVTSPLCGPQGATFVFGPQKGADAADLATFDARLAHWAQQVMPHSGAPWHESAGAGAAGGLGFALLTLGGEYRSGSAAVAALNGLAEALTGAQWVLTGEGRTDQQTTLGKAPWRVAELAAEARVPVTLLSGAVDRQARTVLAQRFAGYFSICNGPQTLDQARSEAAVLVADAAESLTRLFMLGGRYHMYLS</sequence>
<proteinExistence type="inferred from homology"/>
<keyword evidence="3 4" id="KW-0418">Kinase</keyword>
<keyword evidence="2 4" id="KW-0808">Transferase</keyword>